<dbReference type="SUPFAM" id="SSF63825">
    <property type="entry name" value="YWTD domain"/>
    <property type="match status" value="1"/>
</dbReference>
<feature type="domain" description="Calx-beta" evidence="5">
    <location>
        <begin position="272"/>
        <end position="320"/>
    </location>
</feature>
<dbReference type="EMBL" id="CP009889">
    <property type="protein sequence ID" value="AIY67232.1"/>
    <property type="molecule type" value="Genomic_DNA"/>
</dbReference>
<feature type="chain" id="PRO_5002028441" description="Tandem-95 repeat protein" evidence="4">
    <location>
        <begin position="24"/>
        <end position="2341"/>
    </location>
</feature>
<gene>
    <name evidence="7" type="ORF">OM33_19445</name>
</gene>
<keyword evidence="8" id="KW-1185">Reference proteome</keyword>
<proteinExistence type="predicted"/>
<dbReference type="NCBIfam" id="NF012211">
    <property type="entry name" value="tand_rpt_95"/>
    <property type="match status" value="10"/>
</dbReference>
<evidence type="ECO:0000256" key="2">
    <source>
        <dbReference type="ARBA" id="ARBA00022737"/>
    </source>
</evidence>
<dbReference type="InterPro" id="IPR003644">
    <property type="entry name" value="Calx_beta"/>
</dbReference>
<dbReference type="RefSeq" id="WP_040136050.1">
    <property type="nucleotide sequence ID" value="NZ_CP009889.1"/>
</dbReference>
<dbReference type="Pfam" id="PF03160">
    <property type="entry name" value="Calx-beta"/>
    <property type="match status" value="6"/>
</dbReference>
<keyword evidence="2" id="KW-0677">Repeat</keyword>
<dbReference type="SUPFAM" id="SSF141072">
    <property type="entry name" value="CalX-like"/>
    <property type="match status" value="2"/>
</dbReference>
<dbReference type="STRING" id="1348114.OM33_19445"/>
<keyword evidence="3" id="KW-0106">Calcium</keyword>
<keyword evidence="1 4" id="KW-0732">Signal</keyword>
<protein>
    <recommendedName>
        <fullName evidence="9">Tandem-95 repeat protein</fullName>
    </recommendedName>
</protein>
<evidence type="ECO:0000313" key="8">
    <source>
        <dbReference type="Proteomes" id="UP000030341"/>
    </source>
</evidence>
<dbReference type="eggNOG" id="COG5295">
    <property type="taxonomic scope" value="Bacteria"/>
</dbReference>
<dbReference type="Gene3D" id="2.60.40.2030">
    <property type="match status" value="1"/>
</dbReference>
<evidence type="ECO:0000256" key="1">
    <source>
        <dbReference type="ARBA" id="ARBA00022729"/>
    </source>
</evidence>
<name>A0A0A7EMQ0_9GAMM</name>
<evidence type="ECO:0000256" key="4">
    <source>
        <dbReference type="SAM" id="SignalP"/>
    </source>
</evidence>
<reference evidence="7 8" key="1">
    <citation type="submission" date="2014-11" db="EMBL/GenBank/DDBJ databases">
        <title>Complete Genome Sequence of Pseudoalteromonas sp. Strain OCN003 Isolated from Kaneohe Bay, Oahu, Hawaii.</title>
        <authorList>
            <person name="Beurmann S."/>
            <person name="Videau P."/>
            <person name="Ushijima B."/>
            <person name="Smith A.M."/>
            <person name="Aeby G.S."/>
            <person name="Callahan S.M."/>
            <person name="Belcaid M."/>
        </authorList>
    </citation>
    <scope>NUCLEOTIDE SEQUENCE [LARGE SCALE GENOMIC DNA]</scope>
    <source>
        <strain evidence="7 8">OCN003</strain>
    </source>
</reference>
<accession>A0A0A7EMQ0</accession>
<feature type="domain" description="Cadherin-like" evidence="6">
    <location>
        <begin position="1382"/>
        <end position="1473"/>
    </location>
</feature>
<feature type="domain" description="Calx-beta" evidence="5">
    <location>
        <begin position="1188"/>
        <end position="1276"/>
    </location>
</feature>
<evidence type="ECO:0000256" key="3">
    <source>
        <dbReference type="ARBA" id="ARBA00022837"/>
    </source>
</evidence>
<dbReference type="OrthoDB" id="5904383at2"/>
<feature type="domain" description="Calx-beta" evidence="5">
    <location>
        <begin position="611"/>
        <end position="652"/>
    </location>
</feature>
<dbReference type="InterPro" id="IPR041690">
    <property type="entry name" value="Cadherin_5"/>
</dbReference>
<dbReference type="HOGENOM" id="CLU_229764_0_0_6"/>
<dbReference type="GO" id="GO:0007154">
    <property type="term" value="P:cell communication"/>
    <property type="evidence" value="ECO:0007669"/>
    <property type="project" value="InterPro"/>
</dbReference>
<dbReference type="Pfam" id="PF17963">
    <property type="entry name" value="Big_9"/>
    <property type="match status" value="8"/>
</dbReference>
<dbReference type="PANTHER" id="PTHR34720">
    <property type="entry name" value="MICROCYSTIN DEPENDENT PROTEIN"/>
    <property type="match status" value="1"/>
</dbReference>
<evidence type="ECO:0000259" key="5">
    <source>
        <dbReference type="Pfam" id="PF03160"/>
    </source>
</evidence>
<dbReference type="PANTHER" id="PTHR34720:SF9">
    <property type="entry name" value="BLR4714 PROTEIN"/>
    <property type="match status" value="1"/>
</dbReference>
<sequence length="2341" mass="253391">MKLNAVRTLVCAALATSGFSAHSKCHSPMYGIASDAGQGVIHTLDEYTGQSLSNSIALYDSAAIALDTDNQRLYYVSVPQTNGVSYLAYYDINAGSHHQVGKTKFTYRLVSDPDQNLLWAAHDDTLFTIDPNTGYASIYGELTGFRNEQDKNWGDLTFIGDTLYLVSKNSIYRVDTDALTVEIVNKHNLALATGAAKNHVGELIVSRQDNLGGSEFFAYDMGKSSLSYLSTSSHRFTDLAAANCGTGDSGSSGGEDSYYKISAVYSLDKSPEEGDEAHLRVKFNKDLDEEKDLNLKLSSGTAQKGQDFDTTAFVSFNRGESYPYVIDLASPQKISVPPGGRHIDILIGLNNDGKDENTEYFTLEAWHRETLSDRLTLNQDILDPSSNQGDLRVNAVYSRHTDDLVEEGRTIKYRLKFNKELVLPTPLTLEIEGSSATKGDDFSTLAKVSFDRGETFVENVDLATRKQILVPPGGRYVDIQFESYEDDLEEGFEALKLHAWHRADQSDHEFEIVRLHDEDADLDLAKDAVHSVFALDSNVEEGEFVTFRVKFNQALTEDTKLRLRLNEGAAEASKDYNPLAEISLDGGITWPMEYDLSSKQRPRIPEGTEYVDVRVHTWRDDEAESTEDFNLAAYLISGGKDTQTATVTISDRSENSGDFPEVASITATPFKVTEGNAALFNVCLDGTTSQTQDYYLEINPDTATIADIDTTAFVSFDQGVSFTNEINLASAATVAVPQGLTCFDVKVNTLKDSVDEQSEALILAAWGKDDGIDRKTQTLIIDNQAGNQAPKISGIFLDSKQVKEGESQTFTVLLAEATSAVVKYSLALKDIEATQDKDYASLLEYTTDNGTTWTQVTLVDDLEISIPEGINQFQVKVTTLTDQEVEQTESYQFTVADTSTIAEILDNPDSIPARLESNNAREYEVTEGNYAVFELALDKQIPSAQNVFIALETQDATAATDFATQAEYSFDDGAFWQPIDLTSEASFLLAENTQDFLVRVSVLKDQEANEEIEMLTLNAWTEDTQSDLIAAPVLLIDATPVKAVIDFISVDKNPIMEGEEVIFNIMFDRKLAQSQSLRFNVAGLGDTTNADFLNYGQVSLDNGTTWQDMSLIDNTSVNVLSESLNVLVKVTSMVDDAIEENEAFELSAWFEDSDKVTKSVAVSDGTAPKPQVMSVIAMPDPVSEGASTTFEISLDSKVEREITYPFQLQDGNAIAQDDYDTTVEISFDLGQSWQTLLLATTQNVTVPENTDTIFVKVATLPNDEFEQSESFALVVDQVVGNVFINDDDNAEPIANPDELTIAEDEFAESIAVLANDEDPNFDPLTILDVPKALHGVVTVNDDNSINYQPKPDYYGKDIIIYSISDGRGGVASSQVTVEITPVNDEPRQTDRSLTTKEDVAIKHINLLQGITDPEGEALTIVGLPIATNGQLIDEGNGQFTYKPNENYFGDDEIVFVVTDGEKELNAKISVTVTPVNDLPTAEVASLTVTEDAKNEIIDTSPYTNDVDGDTLTVTSAQADHGDVTVNPDGTLSYSPNANYAGNDQISYTVVDGNGGSVTGKINVLITGETDAPNANNDEAQTDEDTKIDVIDVLSNDTDPDNDKLTVTQATADNGIVTISATGTLSYQPNDNYFGKDTIHYTVTDGEFTDSAVVVVTVNAVNDDPTTTEKAIVVDEDSKNNVVDLTQHIFDVDDDPAKAVSATAINGKVEVKSDGSLRYTPNENFYGEDTITYQVEDGNGGQAQGVVKVTVNPLDDAPIARGDNVSINEDESLIGFDALQNDEDPDGQVITLVSATASKGQVTLNGNLINYQPDADFYGEVSIEYTITDGEKQATAYVTVDVQPVNDAPTIQPASTAVDENSQNNAINVLDKITDKDGDNAKPISATTNDGSVSVDGNGIVYFTPNKDFVGTAKIDVTVSDGNGGTAIGYITVVVNSVNQPPVAVDDGIQVFQDTPLYNIDVLWNDSDLNGDDLTLVSAVAQNGSVDIDNNQNLTYTPNAGFYGQDWITYTIKDPEGLTDSALVDVRVKQNNLPVANNDSTTIDQDTTLSRFNVLANDTDLDADALTVSRAVTSVGEVTVNSDNTVTFTPPTGWIGKATITYTITDGKTNGTAQAVLEVTVLSTNTAPIANVDSATVTQGETLSAINVLGNDNDPDGDTLTVMSVNPSHGTATINANGTVRYQAPANYEGLVVVTYGISDGNGGTATSQVNITVNKALAQCITESGNGLTFAAGTSIAFAHKRSADYAQGYKVLSNGSAITNWQYPANTSSWVERATLSGGSTFSITYKFKENNRTWKYGNCKTTIGANHTGYIDCDDTGGDGDYNDTQLRFRITNASGICE</sequence>
<feature type="domain" description="Cadherin-like" evidence="6">
    <location>
        <begin position="2030"/>
        <end position="2118"/>
    </location>
</feature>
<dbReference type="GO" id="GO:0016020">
    <property type="term" value="C:membrane"/>
    <property type="evidence" value="ECO:0007669"/>
    <property type="project" value="InterPro"/>
</dbReference>
<dbReference type="SUPFAM" id="SSF110296">
    <property type="entry name" value="Oligoxyloglucan reducing end-specific cellobiohydrolase"/>
    <property type="match status" value="1"/>
</dbReference>
<evidence type="ECO:0008006" key="9">
    <source>
        <dbReference type="Google" id="ProtNLM"/>
    </source>
</evidence>
<evidence type="ECO:0000259" key="6">
    <source>
        <dbReference type="Pfam" id="PF17892"/>
    </source>
</evidence>
<dbReference type="Proteomes" id="UP000030341">
    <property type="component" value="Chromosome 2"/>
</dbReference>
<dbReference type="Gene3D" id="2.60.40.2810">
    <property type="match status" value="10"/>
</dbReference>
<evidence type="ECO:0000313" key="7">
    <source>
        <dbReference type="EMBL" id="AIY67232.1"/>
    </source>
</evidence>
<feature type="domain" description="Calx-beta" evidence="5">
    <location>
        <begin position="540"/>
        <end position="580"/>
    </location>
</feature>
<dbReference type="Pfam" id="PF17892">
    <property type="entry name" value="Cadherin_5"/>
    <property type="match status" value="2"/>
</dbReference>
<feature type="domain" description="Calx-beta" evidence="5">
    <location>
        <begin position="921"/>
        <end position="1009"/>
    </location>
</feature>
<feature type="domain" description="Calx-beta" evidence="5">
    <location>
        <begin position="801"/>
        <end position="897"/>
    </location>
</feature>
<organism evidence="7 8">
    <name type="scientific">Pseudoalteromonas piratica</name>
    <dbReference type="NCBI Taxonomy" id="1348114"/>
    <lineage>
        <taxon>Bacteria</taxon>
        <taxon>Pseudomonadati</taxon>
        <taxon>Pseudomonadota</taxon>
        <taxon>Gammaproteobacteria</taxon>
        <taxon>Alteromonadales</taxon>
        <taxon>Pseudoalteromonadaceae</taxon>
        <taxon>Pseudoalteromonas</taxon>
    </lineage>
</organism>
<dbReference type="eggNOG" id="COG4932">
    <property type="taxonomic scope" value="Bacteria"/>
</dbReference>
<feature type="signal peptide" evidence="4">
    <location>
        <begin position="1"/>
        <end position="23"/>
    </location>
</feature>
<dbReference type="KEGG" id="pseo:OM33_19445"/>
<dbReference type="InterPro" id="IPR038081">
    <property type="entry name" value="CalX-like_sf"/>
</dbReference>